<keyword evidence="2" id="KW-0238">DNA-binding</keyword>
<evidence type="ECO:0000256" key="3">
    <source>
        <dbReference type="ARBA" id="ARBA00023163"/>
    </source>
</evidence>
<proteinExistence type="predicted"/>
<evidence type="ECO:0000256" key="1">
    <source>
        <dbReference type="ARBA" id="ARBA00023015"/>
    </source>
</evidence>
<organism evidence="5 6">
    <name type="scientific">Candidatus Ordinivivax streblomastigis</name>
    <dbReference type="NCBI Taxonomy" id="2540710"/>
    <lineage>
        <taxon>Bacteria</taxon>
        <taxon>Pseudomonadati</taxon>
        <taxon>Bacteroidota</taxon>
        <taxon>Bacteroidia</taxon>
        <taxon>Bacteroidales</taxon>
        <taxon>Candidatus Ordinivivax</taxon>
    </lineage>
</organism>
<evidence type="ECO:0000313" key="5">
    <source>
        <dbReference type="EMBL" id="KAA6302229.1"/>
    </source>
</evidence>
<dbReference type="InterPro" id="IPR018060">
    <property type="entry name" value="HTH_AraC"/>
</dbReference>
<dbReference type="Pfam" id="PF12833">
    <property type="entry name" value="HTH_18"/>
    <property type="match status" value="1"/>
</dbReference>
<dbReference type="InterPro" id="IPR037923">
    <property type="entry name" value="HTH-like"/>
</dbReference>
<dbReference type="Gene3D" id="1.10.10.60">
    <property type="entry name" value="Homeodomain-like"/>
    <property type="match status" value="2"/>
</dbReference>
<gene>
    <name evidence="5" type="ORF">EZS26_001589</name>
</gene>
<evidence type="ECO:0000313" key="6">
    <source>
        <dbReference type="Proteomes" id="UP000324575"/>
    </source>
</evidence>
<evidence type="ECO:0000259" key="4">
    <source>
        <dbReference type="PROSITE" id="PS01124"/>
    </source>
</evidence>
<dbReference type="EMBL" id="SNRX01000009">
    <property type="protein sequence ID" value="KAA6302229.1"/>
    <property type="molecule type" value="Genomic_DNA"/>
</dbReference>
<dbReference type="SMART" id="SM00342">
    <property type="entry name" value="HTH_ARAC"/>
    <property type="match status" value="1"/>
</dbReference>
<dbReference type="GO" id="GO:0003700">
    <property type="term" value="F:DNA-binding transcription factor activity"/>
    <property type="evidence" value="ECO:0007669"/>
    <property type="project" value="InterPro"/>
</dbReference>
<accession>A0A5M8P1C0</accession>
<name>A0A5M8P1C0_9BACT</name>
<dbReference type="SUPFAM" id="SSF46689">
    <property type="entry name" value="Homeodomain-like"/>
    <property type="match status" value="2"/>
</dbReference>
<comment type="caution">
    <text evidence="5">The sequence shown here is derived from an EMBL/GenBank/DDBJ whole genome shotgun (WGS) entry which is preliminary data.</text>
</comment>
<dbReference type="GO" id="GO:0043565">
    <property type="term" value="F:sequence-specific DNA binding"/>
    <property type="evidence" value="ECO:0007669"/>
    <property type="project" value="InterPro"/>
</dbReference>
<dbReference type="SUPFAM" id="SSF51215">
    <property type="entry name" value="Regulatory protein AraC"/>
    <property type="match status" value="1"/>
</dbReference>
<dbReference type="PROSITE" id="PS01124">
    <property type="entry name" value="HTH_ARAC_FAMILY_2"/>
    <property type="match status" value="1"/>
</dbReference>
<protein>
    <submittedName>
        <fullName evidence="5">HTH-type transcriptional activator Btr</fullName>
    </submittedName>
</protein>
<dbReference type="PANTHER" id="PTHR43280:SF28">
    <property type="entry name" value="HTH-TYPE TRANSCRIPTIONAL ACTIVATOR RHAS"/>
    <property type="match status" value="1"/>
</dbReference>
<dbReference type="Proteomes" id="UP000324575">
    <property type="component" value="Unassembled WGS sequence"/>
</dbReference>
<dbReference type="PANTHER" id="PTHR43280">
    <property type="entry name" value="ARAC-FAMILY TRANSCRIPTIONAL REGULATOR"/>
    <property type="match status" value="1"/>
</dbReference>
<sequence length="279" mass="33063">MNNLVLLNIGYSELNANWNWKEVYSPFARLYYVKSGKAHTYIRENRVELEPGYLYLTPPFTLHDDECDGHFSLYYIHLYEKADNKESIFDRYDFPVKIQASAMDLELIERLHAINPDRYLVNIDPKIYDNEPAFSRYVAFNNTVPYHTQVETRSLLAVLMSRFLEYRVRKAADKDTRINKSLQYIHEHIDHDITIHDLSTIACVSNDHFIRLFKKEMLQTPMKYINAKKIEKAQLLLLTTRSSIRDIAMELSIDNISYFNKIFKQHTGKTPQGYRKEYN</sequence>
<keyword evidence="1" id="KW-0805">Transcription regulation</keyword>
<keyword evidence="3" id="KW-0804">Transcription</keyword>
<dbReference type="AlphaFoldDB" id="A0A5M8P1C0"/>
<feature type="domain" description="HTH araC/xylS-type" evidence="4">
    <location>
        <begin position="179"/>
        <end position="277"/>
    </location>
</feature>
<reference evidence="5 6" key="1">
    <citation type="submission" date="2019-03" db="EMBL/GenBank/DDBJ databases">
        <title>Single cell metagenomics reveals metabolic interactions within the superorganism composed of flagellate Streblomastix strix and complex community of Bacteroidetes bacteria on its surface.</title>
        <authorList>
            <person name="Treitli S.C."/>
            <person name="Kolisko M."/>
            <person name="Husnik F."/>
            <person name="Keeling P."/>
            <person name="Hampl V."/>
        </authorList>
    </citation>
    <scope>NUCLEOTIDE SEQUENCE [LARGE SCALE GENOMIC DNA]</scope>
    <source>
        <strain evidence="5">St1</strain>
    </source>
</reference>
<evidence type="ECO:0000256" key="2">
    <source>
        <dbReference type="ARBA" id="ARBA00023125"/>
    </source>
</evidence>
<dbReference type="InterPro" id="IPR009057">
    <property type="entry name" value="Homeodomain-like_sf"/>
</dbReference>